<evidence type="ECO:0000256" key="1">
    <source>
        <dbReference type="SAM" id="MobiDB-lite"/>
    </source>
</evidence>
<accession>A0A6A6TZ07</accession>
<feature type="region of interest" description="Disordered" evidence="1">
    <location>
        <begin position="161"/>
        <end position="207"/>
    </location>
</feature>
<reference evidence="2" key="1">
    <citation type="journal article" date="2020" name="Stud. Mycol.">
        <title>101 Dothideomycetes genomes: a test case for predicting lifestyles and emergence of pathogens.</title>
        <authorList>
            <person name="Haridas S."/>
            <person name="Albert R."/>
            <person name="Binder M."/>
            <person name="Bloem J."/>
            <person name="Labutti K."/>
            <person name="Salamov A."/>
            <person name="Andreopoulos B."/>
            <person name="Baker S."/>
            <person name="Barry K."/>
            <person name="Bills G."/>
            <person name="Bluhm B."/>
            <person name="Cannon C."/>
            <person name="Castanera R."/>
            <person name="Culley D."/>
            <person name="Daum C."/>
            <person name="Ezra D."/>
            <person name="Gonzalez J."/>
            <person name="Henrissat B."/>
            <person name="Kuo A."/>
            <person name="Liang C."/>
            <person name="Lipzen A."/>
            <person name="Lutzoni F."/>
            <person name="Magnuson J."/>
            <person name="Mondo S."/>
            <person name="Nolan M."/>
            <person name="Ohm R."/>
            <person name="Pangilinan J."/>
            <person name="Park H.-J."/>
            <person name="Ramirez L."/>
            <person name="Alfaro M."/>
            <person name="Sun H."/>
            <person name="Tritt A."/>
            <person name="Yoshinaga Y."/>
            <person name="Zwiers L.-H."/>
            <person name="Turgeon B."/>
            <person name="Goodwin S."/>
            <person name="Spatafora J."/>
            <person name="Crous P."/>
            <person name="Grigoriev I."/>
        </authorList>
    </citation>
    <scope>NUCLEOTIDE SEQUENCE</scope>
    <source>
        <strain evidence="2">CBS 115976</strain>
    </source>
</reference>
<sequence>MTSRRQRAHNTFPLSEAEARELETLPIWVKQRLLPHNPNAGTIYQPAQPTMSSMETHGSLRYNLFPDCEKDASPKQRSPNRKRSCSYTNLMSQSIPEERPEAPEAFPVLEEATPRYPSQNIYDDMEILFSDGSGARLTLPKYQSTPNLRRATGMARLVDDLGSSNEATSPTSTWETDISPHKSFFDHGNSDGEEEEQEQKKEVGFRQGTKKMLRKFFFGKSMN</sequence>
<gene>
    <name evidence="2" type="ORF">BT63DRAFT_114496</name>
</gene>
<evidence type="ECO:0000313" key="2">
    <source>
        <dbReference type="EMBL" id="KAF2663904.1"/>
    </source>
</evidence>
<dbReference type="Proteomes" id="UP000799302">
    <property type="component" value="Unassembled WGS sequence"/>
</dbReference>
<name>A0A6A6TZ07_9PEZI</name>
<keyword evidence="3" id="KW-1185">Reference proteome</keyword>
<protein>
    <submittedName>
        <fullName evidence="2">Uncharacterized protein</fullName>
    </submittedName>
</protein>
<dbReference type="AlphaFoldDB" id="A0A6A6TZ07"/>
<evidence type="ECO:0000313" key="3">
    <source>
        <dbReference type="Proteomes" id="UP000799302"/>
    </source>
</evidence>
<dbReference type="EMBL" id="MU004244">
    <property type="protein sequence ID" value="KAF2663904.1"/>
    <property type="molecule type" value="Genomic_DNA"/>
</dbReference>
<organism evidence="2 3">
    <name type="scientific">Microthyrium microscopicum</name>
    <dbReference type="NCBI Taxonomy" id="703497"/>
    <lineage>
        <taxon>Eukaryota</taxon>
        <taxon>Fungi</taxon>
        <taxon>Dikarya</taxon>
        <taxon>Ascomycota</taxon>
        <taxon>Pezizomycotina</taxon>
        <taxon>Dothideomycetes</taxon>
        <taxon>Dothideomycetes incertae sedis</taxon>
        <taxon>Microthyriales</taxon>
        <taxon>Microthyriaceae</taxon>
        <taxon>Microthyrium</taxon>
    </lineage>
</organism>
<feature type="compositionally biased region" description="Polar residues" evidence="1">
    <location>
        <begin position="162"/>
        <end position="176"/>
    </location>
</feature>
<feature type="compositionally biased region" description="Basic and acidic residues" evidence="1">
    <location>
        <begin position="178"/>
        <end position="190"/>
    </location>
</feature>
<proteinExistence type="predicted"/>